<accession>H8L4M6</accession>
<dbReference type="HOGENOM" id="CLU_3251909_0_0_6"/>
<gene>
    <name evidence="2" type="ordered locus">Fraau_2199</name>
</gene>
<organism evidence="2 3">
    <name type="scientific">Frateuria aurantia (strain ATCC 33424 / DSM 6220 / KCTC 2777 / LMG 1558 / NBRC 3245 / NCIMB 13370)</name>
    <name type="common">Acetobacter aurantius</name>
    <dbReference type="NCBI Taxonomy" id="767434"/>
    <lineage>
        <taxon>Bacteria</taxon>
        <taxon>Pseudomonadati</taxon>
        <taxon>Pseudomonadota</taxon>
        <taxon>Gammaproteobacteria</taxon>
        <taxon>Lysobacterales</taxon>
        <taxon>Rhodanobacteraceae</taxon>
        <taxon>Frateuria</taxon>
    </lineage>
</organism>
<dbReference type="AlphaFoldDB" id="H8L4M6"/>
<protein>
    <submittedName>
        <fullName evidence="2">Uncharacterized protein</fullName>
    </submittedName>
</protein>
<evidence type="ECO:0000313" key="2">
    <source>
        <dbReference type="EMBL" id="AFC86581.1"/>
    </source>
</evidence>
<dbReference type="EMBL" id="CP003350">
    <property type="protein sequence ID" value="AFC86581.1"/>
    <property type="molecule type" value="Genomic_DNA"/>
</dbReference>
<dbReference type="KEGG" id="fau:Fraau_2199"/>
<evidence type="ECO:0000256" key="1">
    <source>
        <dbReference type="SAM" id="MobiDB-lite"/>
    </source>
</evidence>
<evidence type="ECO:0000313" key="3">
    <source>
        <dbReference type="Proteomes" id="UP000005234"/>
    </source>
</evidence>
<keyword evidence="3" id="KW-1185">Reference proteome</keyword>
<reference evidence="2" key="1">
    <citation type="submission" date="2012-02" db="EMBL/GenBank/DDBJ databases">
        <title>The complete genome of Frateuria aurantia DSM 6220.</title>
        <authorList>
            <consortium name="US DOE Joint Genome Institute (JGI-PGF)"/>
            <person name="Lucas S."/>
            <person name="Copeland A."/>
            <person name="Lapidus A."/>
            <person name="Glavina del Rio T."/>
            <person name="Dalin E."/>
            <person name="Tice H."/>
            <person name="Bruce D."/>
            <person name="Goodwin L."/>
            <person name="Pitluck S."/>
            <person name="Peters L."/>
            <person name="Ovchinnikova G."/>
            <person name="Teshima H."/>
            <person name="Kyrpides N."/>
            <person name="Mavromatis K."/>
            <person name="Ivanova N."/>
            <person name="Brettin T."/>
            <person name="Detter J.C."/>
            <person name="Han C."/>
            <person name="Larimer F."/>
            <person name="Land M."/>
            <person name="Hauser L."/>
            <person name="Markowitz V."/>
            <person name="Cheng J.-F."/>
            <person name="Hugenholtz P."/>
            <person name="Woyke T."/>
            <person name="Wu D."/>
            <person name="Brambilla E."/>
            <person name="Klenk H.-P."/>
            <person name="Eisen J.A."/>
        </authorList>
    </citation>
    <scope>NUCLEOTIDE SEQUENCE</scope>
    <source>
        <strain evidence="2">DSM 6220</strain>
    </source>
</reference>
<dbReference type="Proteomes" id="UP000005234">
    <property type="component" value="Chromosome"/>
</dbReference>
<proteinExistence type="predicted"/>
<feature type="region of interest" description="Disordered" evidence="1">
    <location>
        <begin position="21"/>
        <end position="42"/>
    </location>
</feature>
<name>H8L4M6_FRAAD</name>
<sequence>MRDQRPLPLQKQDAGCALKPVRTDTDSTLQPHVAIADHSHLH</sequence>